<dbReference type="AlphaFoldDB" id="A0A6J6Y4X6"/>
<dbReference type="InterPro" id="IPR029063">
    <property type="entry name" value="SAM-dependent_MTases_sf"/>
</dbReference>
<reference evidence="1" key="1">
    <citation type="submission" date="2020-05" db="EMBL/GenBank/DDBJ databases">
        <authorList>
            <person name="Chiriac C."/>
            <person name="Salcher M."/>
            <person name="Ghai R."/>
            <person name="Kavagutti S V."/>
        </authorList>
    </citation>
    <scope>NUCLEOTIDE SEQUENCE</scope>
</reference>
<dbReference type="Pfam" id="PF13578">
    <property type="entry name" value="Methyltransf_24"/>
    <property type="match status" value="1"/>
</dbReference>
<name>A0A6J6Y4X6_9ZZZZ</name>
<dbReference type="EMBL" id="CAFAAJ010000064">
    <property type="protein sequence ID" value="CAB4804482.1"/>
    <property type="molecule type" value="Genomic_DNA"/>
</dbReference>
<dbReference type="EMBL" id="CAFBON010000332">
    <property type="protein sequence ID" value="CAB5010528.1"/>
    <property type="molecule type" value="Genomic_DNA"/>
</dbReference>
<evidence type="ECO:0000313" key="2">
    <source>
        <dbReference type="EMBL" id="CAB5010528.1"/>
    </source>
</evidence>
<sequence>MRSLTFFPDDDSAIWLARKDATLAVAILELCGHSATNVLEIGVFRGAWSLTVAVNAPTATVFGIDPYPGGEFLQQARMQALRSFAERDMSDRLCLLPTWDDFLGAAGRPESFHLVHVDGRHDENHATVDLENADTVLAPDGVMIVDDFRHVGYPGVASATYRFLERRDYRVLVVTECKAYLCRTALHPAWSRRLKRALGNQSVVPCFSTWSQAEGQSVDNPALPSVLGAEVLLCIEPSGPLQAPLTRTATLRRIARDWLPPVAVRALWRARERWRNRRLTP</sequence>
<accession>A0A6J6Y4X6</accession>
<dbReference type="Gene3D" id="3.40.50.150">
    <property type="entry name" value="Vaccinia Virus protein VP39"/>
    <property type="match status" value="1"/>
</dbReference>
<organism evidence="1">
    <name type="scientific">freshwater metagenome</name>
    <dbReference type="NCBI Taxonomy" id="449393"/>
    <lineage>
        <taxon>unclassified sequences</taxon>
        <taxon>metagenomes</taxon>
        <taxon>ecological metagenomes</taxon>
    </lineage>
</organism>
<gene>
    <name evidence="1" type="ORF">UFOPK3001_01158</name>
    <name evidence="2" type="ORF">UFOPK3954_02289</name>
</gene>
<evidence type="ECO:0000313" key="1">
    <source>
        <dbReference type="EMBL" id="CAB4804482.1"/>
    </source>
</evidence>
<dbReference type="SUPFAM" id="SSF53335">
    <property type="entry name" value="S-adenosyl-L-methionine-dependent methyltransferases"/>
    <property type="match status" value="1"/>
</dbReference>
<protein>
    <submittedName>
        <fullName evidence="1">Unannotated protein</fullName>
    </submittedName>
</protein>
<proteinExistence type="predicted"/>